<dbReference type="AlphaFoldDB" id="A0A4D4KK23"/>
<evidence type="ECO:0000313" key="3">
    <source>
        <dbReference type="Proteomes" id="UP000299290"/>
    </source>
</evidence>
<name>A0A4D4KK23_9ACTN</name>
<dbReference type="EMBL" id="BJHV01000003">
    <property type="protein sequence ID" value="GDY49305.1"/>
    <property type="molecule type" value="Genomic_DNA"/>
</dbReference>
<protein>
    <submittedName>
        <fullName evidence="2">Uncharacterized protein</fullName>
    </submittedName>
</protein>
<proteinExistence type="predicted"/>
<reference evidence="2 3" key="1">
    <citation type="journal article" date="2020" name="Int. J. Syst. Evol. Microbiol.">
        <title>Reclassification of Streptomyces castelarensis and Streptomyces sporoclivatus as later heterotypic synonyms of Streptomyces antimycoticus.</title>
        <authorList>
            <person name="Komaki H."/>
            <person name="Tamura T."/>
        </authorList>
    </citation>
    <scope>NUCLEOTIDE SEQUENCE [LARGE SCALE GENOMIC DNA]</scope>
    <source>
        <strain evidence="2 3">NBRC 12839</strain>
    </source>
</reference>
<dbReference type="RefSeq" id="WP_137970634.1">
    <property type="nucleotide sequence ID" value="NZ_BJHV01000003.1"/>
</dbReference>
<evidence type="ECO:0000313" key="2">
    <source>
        <dbReference type="EMBL" id="GDY49305.1"/>
    </source>
</evidence>
<accession>A0A4D4KK23</accession>
<keyword evidence="3" id="KW-1185">Reference proteome</keyword>
<evidence type="ECO:0000256" key="1">
    <source>
        <dbReference type="SAM" id="MobiDB-lite"/>
    </source>
</evidence>
<feature type="region of interest" description="Disordered" evidence="1">
    <location>
        <begin position="1"/>
        <end position="27"/>
    </location>
</feature>
<sequence>MTPRSEDTAASKDQARRELEKGLDAAKAKRDKVFEDTDKIRANAEADFWRTVDALLNGAYHGAKTDAVAFLGVTRDHILKQTKRHRTQTTK</sequence>
<organism evidence="2 3">
    <name type="scientific">Streptomyces antimycoticus</name>
    <dbReference type="NCBI Taxonomy" id="68175"/>
    <lineage>
        <taxon>Bacteria</taxon>
        <taxon>Bacillati</taxon>
        <taxon>Actinomycetota</taxon>
        <taxon>Actinomycetes</taxon>
        <taxon>Kitasatosporales</taxon>
        <taxon>Streptomycetaceae</taxon>
        <taxon>Streptomyces</taxon>
        <taxon>Streptomyces violaceusniger group</taxon>
    </lineage>
</organism>
<comment type="caution">
    <text evidence="2">The sequence shown here is derived from an EMBL/GenBank/DDBJ whole genome shotgun (WGS) entry which is preliminary data.</text>
</comment>
<dbReference type="Proteomes" id="UP000299290">
    <property type="component" value="Unassembled WGS sequence"/>
</dbReference>
<gene>
    <name evidence="2" type="ORF">SANT12839_101870</name>
</gene>